<keyword evidence="1" id="KW-0472">Membrane</keyword>
<keyword evidence="1" id="KW-1133">Transmembrane helix</keyword>
<dbReference type="AlphaFoldDB" id="A0A5C6TQR1"/>
<dbReference type="RefSeq" id="WP_147041693.1">
    <property type="nucleotide sequence ID" value="NZ_BAABIR010000001.1"/>
</dbReference>
<keyword evidence="3" id="KW-1185">Reference proteome</keyword>
<sequence>MKALLTIIGIVIFCCGLLFMGQGGGWIRWPAESFMVDSSSWIWRGAIVAVIGLVILGLGVRRR</sequence>
<evidence type="ECO:0008006" key="4">
    <source>
        <dbReference type="Google" id="ProtNLM"/>
    </source>
</evidence>
<dbReference type="OrthoDB" id="8374816at2"/>
<evidence type="ECO:0000313" key="2">
    <source>
        <dbReference type="EMBL" id="TXC62305.1"/>
    </source>
</evidence>
<evidence type="ECO:0000313" key="3">
    <source>
        <dbReference type="Proteomes" id="UP000321249"/>
    </source>
</evidence>
<evidence type="ECO:0000256" key="1">
    <source>
        <dbReference type="SAM" id="Phobius"/>
    </source>
</evidence>
<protein>
    <recommendedName>
        <fullName evidence="4">DUF3185 family protein</fullName>
    </recommendedName>
</protein>
<gene>
    <name evidence="2" type="ORF">FRZ32_00720</name>
</gene>
<keyword evidence="1" id="KW-0812">Transmembrane</keyword>
<comment type="caution">
    <text evidence="2">The sequence shown here is derived from an EMBL/GenBank/DDBJ whole genome shotgun (WGS) entry which is preliminary data.</text>
</comment>
<reference evidence="2 3" key="1">
    <citation type="journal article" date="2015" name="J. Microbiol.">
        <title>Sphingosinicella ginsenosidimutans sp. nov., with ginsenoside converting activity.</title>
        <authorList>
            <person name="Kim J.K."/>
            <person name="Kang M.S."/>
            <person name="Park S.C."/>
            <person name="Kim K.M."/>
            <person name="Choi K."/>
            <person name="Yoon M.H."/>
            <person name="Im W.T."/>
        </authorList>
    </citation>
    <scope>NUCLEOTIDE SEQUENCE [LARGE SCALE GENOMIC DNA]</scope>
    <source>
        <strain evidence="2 3">BS-11</strain>
    </source>
</reference>
<feature type="transmembrane region" description="Helical" evidence="1">
    <location>
        <begin position="7"/>
        <end position="29"/>
    </location>
</feature>
<proteinExistence type="predicted"/>
<feature type="transmembrane region" description="Helical" evidence="1">
    <location>
        <begin position="41"/>
        <end position="60"/>
    </location>
</feature>
<name>A0A5C6TQR1_9SPHN</name>
<accession>A0A5C6TQR1</accession>
<dbReference type="EMBL" id="VOQQ01000001">
    <property type="protein sequence ID" value="TXC62305.1"/>
    <property type="molecule type" value="Genomic_DNA"/>
</dbReference>
<dbReference type="Proteomes" id="UP000321249">
    <property type="component" value="Unassembled WGS sequence"/>
</dbReference>
<organism evidence="2 3">
    <name type="scientific">Allosphingosinicella ginsenosidimutans</name>
    <dbReference type="NCBI Taxonomy" id="1176539"/>
    <lineage>
        <taxon>Bacteria</taxon>
        <taxon>Pseudomonadati</taxon>
        <taxon>Pseudomonadota</taxon>
        <taxon>Alphaproteobacteria</taxon>
        <taxon>Sphingomonadales</taxon>
        <taxon>Sphingomonadaceae</taxon>
        <taxon>Allosphingosinicella</taxon>
    </lineage>
</organism>